<organism evidence="1 2">
    <name type="scientific">Trichomonascus ciferrii</name>
    <dbReference type="NCBI Taxonomy" id="44093"/>
    <lineage>
        <taxon>Eukaryota</taxon>
        <taxon>Fungi</taxon>
        <taxon>Dikarya</taxon>
        <taxon>Ascomycota</taxon>
        <taxon>Saccharomycotina</taxon>
        <taxon>Dipodascomycetes</taxon>
        <taxon>Dipodascales</taxon>
        <taxon>Trichomonascaceae</taxon>
        <taxon>Trichomonascus</taxon>
        <taxon>Trichomonascus ciferrii complex</taxon>
    </lineage>
</organism>
<proteinExistence type="predicted"/>
<comment type="caution">
    <text evidence="1">The sequence shown here is derived from an EMBL/GenBank/DDBJ whole genome shotgun (WGS) entry which is preliminary data.</text>
</comment>
<dbReference type="SUPFAM" id="SSF56784">
    <property type="entry name" value="HAD-like"/>
    <property type="match status" value="1"/>
</dbReference>
<dbReference type="PANTHER" id="PTHR43885">
    <property type="entry name" value="HALOACID DEHALOGENASE-LIKE HYDROLASE"/>
    <property type="match status" value="1"/>
</dbReference>
<dbReference type="AlphaFoldDB" id="A0A642V8D5"/>
<dbReference type="CDD" id="cd01427">
    <property type="entry name" value="HAD_like"/>
    <property type="match status" value="1"/>
</dbReference>
<name>A0A642V8D5_9ASCO</name>
<keyword evidence="2" id="KW-1185">Reference proteome</keyword>
<sequence>MREALGIDKSVDILDHVHSLPEKDQEEAHQKLQAIERKAMVEMQPRQGLTELMDFLPNHEFSPIITREFTPPKPHPAGILEIAKSWDIPPQNLVMVGDSVDDMISGHRAGAATVLIKSEVNSHLNHVPETDYVISRLDDLIHVLESGFDAKPKSTH</sequence>
<dbReference type="Pfam" id="PF13242">
    <property type="entry name" value="Hydrolase_like"/>
    <property type="match status" value="1"/>
</dbReference>
<evidence type="ECO:0000313" key="1">
    <source>
        <dbReference type="EMBL" id="KAA8916043.1"/>
    </source>
</evidence>
<dbReference type="Proteomes" id="UP000761534">
    <property type="component" value="Unassembled WGS sequence"/>
</dbReference>
<evidence type="ECO:0008006" key="3">
    <source>
        <dbReference type="Google" id="ProtNLM"/>
    </source>
</evidence>
<dbReference type="VEuPathDB" id="FungiDB:TRICI_001858"/>
<evidence type="ECO:0000313" key="2">
    <source>
        <dbReference type="Proteomes" id="UP000761534"/>
    </source>
</evidence>
<dbReference type="InterPro" id="IPR036412">
    <property type="entry name" value="HAD-like_sf"/>
</dbReference>
<protein>
    <recommendedName>
        <fullName evidence="3">HAD-like protein</fullName>
    </recommendedName>
</protein>
<accession>A0A642V8D5</accession>
<dbReference type="InterPro" id="IPR023214">
    <property type="entry name" value="HAD_sf"/>
</dbReference>
<dbReference type="Gene3D" id="3.40.50.1000">
    <property type="entry name" value="HAD superfamily/HAD-like"/>
    <property type="match status" value="1"/>
</dbReference>
<gene>
    <name evidence="1" type="ORF">TRICI_001858</name>
</gene>
<dbReference type="OrthoDB" id="426235at2759"/>
<dbReference type="PANTHER" id="PTHR43885:SF1">
    <property type="entry name" value="SUPERFAMILY HYDROLASE, PUTATIVE (AFU_ORTHOLOGUE AFUA_4G13290)-RELATED"/>
    <property type="match status" value="1"/>
</dbReference>
<dbReference type="EMBL" id="SWFS01000128">
    <property type="protein sequence ID" value="KAA8916043.1"/>
    <property type="molecule type" value="Genomic_DNA"/>
</dbReference>
<reference evidence="1" key="1">
    <citation type="journal article" date="2019" name="G3 (Bethesda)">
        <title>Genome Assemblies of Two Rare Opportunistic Yeast Pathogens: Diutina rugosa (syn. Candida rugosa) and Trichomonascus ciferrii (syn. Candida ciferrii).</title>
        <authorList>
            <person name="Mixao V."/>
            <person name="Saus E."/>
            <person name="Hansen A.P."/>
            <person name="Lass-Florl C."/>
            <person name="Gabaldon T."/>
        </authorList>
    </citation>
    <scope>NUCLEOTIDE SEQUENCE</scope>
    <source>
        <strain evidence="1">CBS 4856</strain>
    </source>
</reference>
<dbReference type="Gene3D" id="1.10.260.80">
    <property type="match status" value="1"/>
</dbReference>